<name>G0S9V7_CHATD</name>
<dbReference type="PANTHER" id="PTHR10963">
    <property type="entry name" value="GLYCOSYL HYDROLASE-RELATED"/>
    <property type="match status" value="1"/>
</dbReference>
<feature type="domain" description="GH16" evidence="2">
    <location>
        <begin position="18"/>
        <end position="285"/>
    </location>
</feature>
<dbReference type="InterPro" id="IPR050546">
    <property type="entry name" value="Glycosyl_Hydrlase_16"/>
</dbReference>
<dbReference type="GO" id="GO:0004553">
    <property type="term" value="F:hydrolase activity, hydrolyzing O-glycosyl compounds"/>
    <property type="evidence" value="ECO:0007669"/>
    <property type="project" value="InterPro"/>
</dbReference>
<dbReference type="PANTHER" id="PTHR10963:SF60">
    <property type="entry name" value="GRAM-NEGATIVE BACTERIA-BINDING PROTEIN 1-RELATED"/>
    <property type="match status" value="1"/>
</dbReference>
<evidence type="ECO:0000259" key="2">
    <source>
        <dbReference type="PROSITE" id="PS51762"/>
    </source>
</evidence>
<dbReference type="InterPro" id="IPR000757">
    <property type="entry name" value="Beta-glucanase-like"/>
</dbReference>
<dbReference type="KEGG" id="cthr:CTHT_0047340"/>
<evidence type="ECO:0000313" key="3">
    <source>
        <dbReference type="EMBL" id="EGS20218.1"/>
    </source>
</evidence>
<dbReference type="GO" id="GO:0005975">
    <property type="term" value="P:carbohydrate metabolic process"/>
    <property type="evidence" value="ECO:0007669"/>
    <property type="project" value="InterPro"/>
</dbReference>
<dbReference type="RefSeq" id="XP_006695103.1">
    <property type="nucleotide sequence ID" value="XM_006695040.1"/>
</dbReference>
<dbReference type="OMA" id="NEVQTYT"/>
<dbReference type="SUPFAM" id="SSF49899">
    <property type="entry name" value="Concanavalin A-like lectins/glucanases"/>
    <property type="match status" value="1"/>
</dbReference>
<dbReference type="InterPro" id="IPR013320">
    <property type="entry name" value="ConA-like_dom_sf"/>
</dbReference>
<dbReference type="EMBL" id="GL988043">
    <property type="protein sequence ID" value="EGS20218.1"/>
    <property type="molecule type" value="Genomic_DNA"/>
</dbReference>
<dbReference type="Proteomes" id="UP000008066">
    <property type="component" value="Unassembled WGS sequence"/>
</dbReference>
<dbReference type="OrthoDB" id="192832at2759"/>
<dbReference type="CDD" id="cd02182">
    <property type="entry name" value="GH16_Strep_laminarinase_like"/>
    <property type="match status" value="1"/>
</dbReference>
<proteinExistence type="predicted"/>
<sequence>MRSAATLLLSLFSLAQARPFANVPGFQLIWGDEFDGPAGALPDRDKWKIITDLHHNNEVQTYTTSNRNLQISGGSTVQLVPLKSNGKWTSSRIESLQAFTPAPGKITLFTADIRFGNNVQANKQGLWPAFWMLGESVRHGTPWPQCGELDIMETVNGLPTAYGTVHCGPDGNASGGPCNEPIGRGGTVSLEDYGWHNWALQVDRTNGGDWRGEVIRWLKDGAVFHEISGAAIGDEKVWKSLARSPMFFVLNVAVGGNWPGDPNDATLDSWGSMMEVDRVAVYQST</sequence>
<dbReference type="GeneID" id="18258772"/>
<organism evidence="4">
    <name type="scientific">Chaetomium thermophilum (strain DSM 1495 / CBS 144.50 / IMI 039719)</name>
    <name type="common">Thermochaetoides thermophila</name>
    <dbReference type="NCBI Taxonomy" id="759272"/>
    <lineage>
        <taxon>Eukaryota</taxon>
        <taxon>Fungi</taxon>
        <taxon>Dikarya</taxon>
        <taxon>Ascomycota</taxon>
        <taxon>Pezizomycotina</taxon>
        <taxon>Sordariomycetes</taxon>
        <taxon>Sordariomycetidae</taxon>
        <taxon>Sordariales</taxon>
        <taxon>Chaetomiaceae</taxon>
        <taxon>Thermochaetoides</taxon>
    </lineage>
</organism>
<feature type="signal peptide" evidence="1">
    <location>
        <begin position="1"/>
        <end position="17"/>
    </location>
</feature>
<protein>
    <submittedName>
        <fullName evidence="3">Endo-1,3(4)-beta-glucanase-like protein</fullName>
    </submittedName>
</protein>
<dbReference type="Pfam" id="PF26113">
    <property type="entry name" value="GH16_XgeA"/>
    <property type="match status" value="1"/>
</dbReference>
<accession>G0S9V7</accession>
<dbReference type="HOGENOM" id="CLU_019533_3_1_1"/>
<keyword evidence="1" id="KW-0732">Signal</keyword>
<dbReference type="PROSITE" id="PS51762">
    <property type="entry name" value="GH16_2"/>
    <property type="match status" value="1"/>
</dbReference>
<gene>
    <name evidence="3" type="ORF">CTHT_0047340</name>
</gene>
<evidence type="ECO:0000313" key="4">
    <source>
        <dbReference type="Proteomes" id="UP000008066"/>
    </source>
</evidence>
<reference evidence="3 4" key="1">
    <citation type="journal article" date="2011" name="Cell">
        <title>Insight into structure and assembly of the nuclear pore complex by utilizing the genome of a eukaryotic thermophile.</title>
        <authorList>
            <person name="Amlacher S."/>
            <person name="Sarges P."/>
            <person name="Flemming D."/>
            <person name="van Noort V."/>
            <person name="Kunze R."/>
            <person name="Devos D.P."/>
            <person name="Arumugam M."/>
            <person name="Bork P."/>
            <person name="Hurt E."/>
        </authorList>
    </citation>
    <scope>NUCLEOTIDE SEQUENCE [LARGE SCALE GENOMIC DNA]</scope>
    <source>
        <strain evidence="4">DSM 1495 / CBS 144.50 / IMI 039719</strain>
    </source>
</reference>
<dbReference type="Gene3D" id="2.60.120.200">
    <property type="match status" value="1"/>
</dbReference>
<dbReference type="STRING" id="759272.G0S9V7"/>
<dbReference type="eggNOG" id="ENOG502S1W9">
    <property type="taxonomic scope" value="Eukaryota"/>
</dbReference>
<dbReference type="AlphaFoldDB" id="G0S9V7"/>
<evidence type="ECO:0000256" key="1">
    <source>
        <dbReference type="SAM" id="SignalP"/>
    </source>
</evidence>
<keyword evidence="4" id="KW-1185">Reference proteome</keyword>
<feature type="chain" id="PRO_5003409061" evidence="1">
    <location>
        <begin position="18"/>
        <end position="285"/>
    </location>
</feature>